<dbReference type="InterPro" id="IPR029044">
    <property type="entry name" value="Nucleotide-diphossugar_trans"/>
</dbReference>
<evidence type="ECO:0000313" key="3">
    <source>
        <dbReference type="Proteomes" id="UP000000238"/>
    </source>
</evidence>
<dbReference type="CDD" id="cd02513">
    <property type="entry name" value="CMP-NeuAc_Synthase"/>
    <property type="match status" value="1"/>
</dbReference>
<dbReference type="InterPro" id="IPR003329">
    <property type="entry name" value="Cytidylyl_trans"/>
</dbReference>
<name>Q2SBN5_HAHCH</name>
<dbReference type="InterPro" id="IPR050793">
    <property type="entry name" value="CMP-NeuNAc_synthase"/>
</dbReference>
<keyword evidence="3" id="KW-1185">Reference proteome</keyword>
<gene>
    <name evidence="2" type="primary">neuA</name>
    <name evidence="2" type="ordered locus">HCH_05265</name>
</gene>
<dbReference type="PANTHER" id="PTHR21485">
    <property type="entry name" value="HAD SUPERFAMILY MEMBERS CMAS AND KDSC"/>
    <property type="match status" value="1"/>
</dbReference>
<reference evidence="2 3" key="1">
    <citation type="journal article" date="2005" name="Nucleic Acids Res.">
        <title>Genomic blueprint of Hahella chejuensis, a marine microbe producing an algicidal agent.</title>
        <authorList>
            <person name="Jeong H."/>
            <person name="Yim J.H."/>
            <person name="Lee C."/>
            <person name="Choi S.-H."/>
            <person name="Park Y.K."/>
            <person name="Yoon S.H."/>
            <person name="Hur C.-G."/>
            <person name="Kang H.-Y."/>
            <person name="Kim D."/>
            <person name="Lee H.H."/>
            <person name="Park K.H."/>
            <person name="Park S.-H."/>
            <person name="Park H.-S."/>
            <person name="Lee H.K."/>
            <person name="Oh T.K."/>
            <person name="Kim J.F."/>
        </authorList>
    </citation>
    <scope>NUCLEOTIDE SEQUENCE [LARGE SCALE GENOMIC DNA]</scope>
    <source>
        <strain evidence="2 3">KCTC 2396</strain>
    </source>
</reference>
<dbReference type="STRING" id="349521.HCH_05265"/>
<dbReference type="eggNOG" id="COG1083">
    <property type="taxonomic scope" value="Bacteria"/>
</dbReference>
<organism evidence="2 3">
    <name type="scientific">Hahella chejuensis (strain KCTC 2396)</name>
    <dbReference type="NCBI Taxonomy" id="349521"/>
    <lineage>
        <taxon>Bacteria</taxon>
        <taxon>Pseudomonadati</taxon>
        <taxon>Pseudomonadota</taxon>
        <taxon>Gammaproteobacteria</taxon>
        <taxon>Oceanospirillales</taxon>
        <taxon>Hahellaceae</taxon>
        <taxon>Hahella</taxon>
    </lineage>
</organism>
<dbReference type="EMBL" id="CP000155">
    <property type="protein sequence ID" value="ABC31939.1"/>
    <property type="molecule type" value="Genomic_DNA"/>
</dbReference>
<evidence type="ECO:0000313" key="2">
    <source>
        <dbReference type="EMBL" id="ABC31939.1"/>
    </source>
</evidence>
<dbReference type="PANTHER" id="PTHR21485:SF3">
    <property type="entry name" value="N-ACYLNEURAMINATE CYTIDYLYLTRANSFERASE"/>
    <property type="match status" value="1"/>
</dbReference>
<feature type="domain" description="Glycosyl transferase family 28 C-terminal" evidence="1">
    <location>
        <begin position="377"/>
        <end position="499"/>
    </location>
</feature>
<dbReference type="Gene3D" id="3.40.50.2000">
    <property type="entry name" value="Glycogen Phosphorylase B"/>
    <property type="match status" value="1"/>
</dbReference>
<dbReference type="InterPro" id="IPR007235">
    <property type="entry name" value="Glyco_trans_28_C"/>
</dbReference>
<dbReference type="AlphaFoldDB" id="Q2SBN5"/>
<evidence type="ECO:0000259" key="1">
    <source>
        <dbReference type="Pfam" id="PF04101"/>
    </source>
</evidence>
<dbReference type="Gene3D" id="3.40.50.11190">
    <property type="match status" value="1"/>
</dbReference>
<dbReference type="eggNOG" id="COG3980">
    <property type="taxonomic scope" value="Bacteria"/>
</dbReference>
<sequence>MPLIYYAINSCLNSSLLSYVVVSTDDDEIALLAEKFGARVHHRPTTLGGDKVTLDPVIIEAVNHIEREDNLRFNLVVTVQPTSPLTRSLDIDKVIERLYDSDYDTILSATDDRHLCWTKENCDYVPEYSERVNRQQLPPRYRETGAIIACRRDIIESGTRIGKKVSLYITPPNISFDIDTVTDLFLCESILKRKKITFVVTGNKNTGTGHIYRSLMLANELVQHEISFIITNDDIIAKRLIKENNYPLYSVSKDRLTSAVIDHNPDIVINDILDTSLEYIKKIKERSIKVVNFEDLGPGSKAANLVFNALYPAKESSPNILSGPTYFCLRDEFIYTPPREKTGIIKSILLTFGGVDENNITLRALKILEGILSLNLGIHITIITGSGYGHSDELHSHLKTSKEYMNIKLVKHTKRISHYMNSSDLAITSGGRTVLELASLKVPTITICQNTREVSHFLLGKNRGIINMGLNSVVTDAELENTISDLIANSDRVKSMIQSLEEIDLTKGKSLVIKRILNLLNSEDKNEQRI</sequence>
<dbReference type="Gene3D" id="3.90.550.10">
    <property type="entry name" value="Spore Coat Polysaccharide Biosynthesis Protein SpsA, Chain A"/>
    <property type="match status" value="1"/>
</dbReference>
<dbReference type="SUPFAM" id="SSF53756">
    <property type="entry name" value="UDP-Glycosyltransferase/glycogen phosphorylase"/>
    <property type="match status" value="1"/>
</dbReference>
<dbReference type="GO" id="GO:0008781">
    <property type="term" value="F:N-acylneuraminate cytidylyltransferase activity"/>
    <property type="evidence" value="ECO:0007669"/>
    <property type="project" value="TreeGrafter"/>
</dbReference>
<protein>
    <submittedName>
        <fullName evidence="2">CMP-N-acetylneuraminic acid synthetase</fullName>
    </submittedName>
</protein>
<dbReference type="Proteomes" id="UP000000238">
    <property type="component" value="Chromosome"/>
</dbReference>
<proteinExistence type="predicted"/>
<dbReference type="GO" id="GO:0016758">
    <property type="term" value="F:hexosyltransferase activity"/>
    <property type="evidence" value="ECO:0007669"/>
    <property type="project" value="InterPro"/>
</dbReference>
<dbReference type="KEGG" id="hch:HCH_05265"/>
<dbReference type="Pfam" id="PF04101">
    <property type="entry name" value="Glyco_tran_28_C"/>
    <property type="match status" value="1"/>
</dbReference>
<accession>Q2SBN5</accession>
<dbReference type="Pfam" id="PF02348">
    <property type="entry name" value="CTP_transf_3"/>
    <property type="match status" value="1"/>
</dbReference>
<dbReference type="SUPFAM" id="SSF53448">
    <property type="entry name" value="Nucleotide-diphospho-sugar transferases"/>
    <property type="match status" value="1"/>
</dbReference>
<dbReference type="HOGENOM" id="CLU_503149_0_0_6"/>